<evidence type="ECO:0000256" key="1">
    <source>
        <dbReference type="SAM" id="MobiDB-lite"/>
    </source>
</evidence>
<sequence>MYAFEPITDYNYNYDPYVYRRSSRLKAQAALFPQPSRQPRQRLSRSSSTGHTRRRKYGEDRWARRASYQEEDSYYDEEEELMDQRQREAAENAIRNQVLRFYEDEDVLPVASISSPTNETPTSGDISSSLATPTSVPPQPPSITTAVEGKPRRKWLLSFLFKRPSLTPAPSPSQSLSTSASSQSSSSNTRLKPARETLPPDPTQNLQPKQAQQIDRSIQSTSHAPGVDPKVASLDRFWAFRLQKTGNGPANGSHRLDNVWVAFDYENQQRLKLHEQQLQDKIYAVDVGVELFDSHIQQARLPVLALTSQNLCYYPIDSSGNKIGTLEIMCLQNTSNVEFVPRQHPHYQHHLHQHLSPQL</sequence>
<feature type="region of interest" description="Disordered" evidence="1">
    <location>
        <begin position="32"/>
        <end position="60"/>
    </location>
</feature>
<evidence type="ECO:0000313" key="2">
    <source>
        <dbReference type="EMBL" id="KAF7729962.1"/>
    </source>
</evidence>
<dbReference type="AlphaFoldDB" id="A0A8H7EV00"/>
<evidence type="ECO:0000313" key="3">
    <source>
        <dbReference type="Proteomes" id="UP000605846"/>
    </source>
</evidence>
<feature type="compositionally biased region" description="Polar residues" evidence="1">
    <location>
        <begin position="203"/>
        <end position="223"/>
    </location>
</feature>
<protein>
    <submittedName>
        <fullName evidence="2">Uncharacterized protein</fullName>
    </submittedName>
</protein>
<dbReference type="EMBL" id="JABAYA010000020">
    <property type="protein sequence ID" value="KAF7729962.1"/>
    <property type="molecule type" value="Genomic_DNA"/>
</dbReference>
<feature type="region of interest" description="Disordered" evidence="1">
    <location>
        <begin position="112"/>
        <end position="148"/>
    </location>
</feature>
<organism evidence="2 3">
    <name type="scientific">Apophysomyces ossiformis</name>
    <dbReference type="NCBI Taxonomy" id="679940"/>
    <lineage>
        <taxon>Eukaryota</taxon>
        <taxon>Fungi</taxon>
        <taxon>Fungi incertae sedis</taxon>
        <taxon>Mucoromycota</taxon>
        <taxon>Mucoromycotina</taxon>
        <taxon>Mucoromycetes</taxon>
        <taxon>Mucorales</taxon>
        <taxon>Mucorineae</taxon>
        <taxon>Mucoraceae</taxon>
        <taxon>Apophysomyces</taxon>
    </lineage>
</organism>
<comment type="caution">
    <text evidence="2">The sequence shown here is derived from an EMBL/GenBank/DDBJ whole genome shotgun (WGS) entry which is preliminary data.</text>
</comment>
<feature type="region of interest" description="Disordered" evidence="1">
    <location>
        <begin position="166"/>
        <end position="227"/>
    </location>
</feature>
<feature type="compositionally biased region" description="Polar residues" evidence="1">
    <location>
        <begin position="112"/>
        <end position="134"/>
    </location>
</feature>
<keyword evidence="3" id="KW-1185">Reference proteome</keyword>
<name>A0A8H7EV00_9FUNG</name>
<reference evidence="2" key="1">
    <citation type="submission" date="2020-01" db="EMBL/GenBank/DDBJ databases">
        <title>Genome Sequencing of Three Apophysomyces-Like Fungal Strains Confirms a Novel Fungal Genus in the Mucoromycota with divergent Burkholderia-like Endosymbiotic Bacteria.</title>
        <authorList>
            <person name="Stajich J.E."/>
            <person name="Macias A.M."/>
            <person name="Carter-House D."/>
            <person name="Lovett B."/>
            <person name="Kasson L.R."/>
            <person name="Berry K."/>
            <person name="Grigoriev I."/>
            <person name="Chang Y."/>
            <person name="Spatafora J."/>
            <person name="Kasson M.T."/>
        </authorList>
    </citation>
    <scope>NUCLEOTIDE SEQUENCE</scope>
    <source>
        <strain evidence="2">NRRL A-21654</strain>
    </source>
</reference>
<dbReference type="OrthoDB" id="2280317at2759"/>
<proteinExistence type="predicted"/>
<dbReference type="Proteomes" id="UP000605846">
    <property type="component" value="Unassembled WGS sequence"/>
</dbReference>
<accession>A0A8H7EV00</accession>
<feature type="compositionally biased region" description="Low complexity" evidence="1">
    <location>
        <begin position="166"/>
        <end position="187"/>
    </location>
</feature>
<gene>
    <name evidence="2" type="ORF">EC973_003375</name>
</gene>